<evidence type="ECO:0000313" key="3">
    <source>
        <dbReference type="EMBL" id="ESO07984.1"/>
    </source>
</evidence>
<dbReference type="InParanoid" id="T1FSC4"/>
<name>T1FSC4_HELRO</name>
<proteinExistence type="predicted"/>
<keyword evidence="2" id="KW-1133">Transmembrane helix</keyword>
<feature type="compositionally biased region" description="Basic and acidic residues" evidence="1">
    <location>
        <begin position="167"/>
        <end position="176"/>
    </location>
</feature>
<reference evidence="3 5" key="2">
    <citation type="journal article" date="2013" name="Nature">
        <title>Insights into bilaterian evolution from three spiralian genomes.</title>
        <authorList>
            <person name="Simakov O."/>
            <person name="Marletaz F."/>
            <person name="Cho S.J."/>
            <person name="Edsinger-Gonzales E."/>
            <person name="Havlak P."/>
            <person name="Hellsten U."/>
            <person name="Kuo D.H."/>
            <person name="Larsson T."/>
            <person name="Lv J."/>
            <person name="Arendt D."/>
            <person name="Savage R."/>
            <person name="Osoegawa K."/>
            <person name="de Jong P."/>
            <person name="Grimwood J."/>
            <person name="Chapman J.A."/>
            <person name="Shapiro H."/>
            <person name="Aerts A."/>
            <person name="Otillar R.P."/>
            <person name="Terry A.Y."/>
            <person name="Boore J.L."/>
            <person name="Grigoriev I.V."/>
            <person name="Lindberg D.R."/>
            <person name="Seaver E.C."/>
            <person name="Weisblat D.A."/>
            <person name="Putnam N.H."/>
            <person name="Rokhsar D.S."/>
        </authorList>
    </citation>
    <scope>NUCLEOTIDE SEQUENCE</scope>
</reference>
<keyword evidence="2" id="KW-0812">Transmembrane</keyword>
<evidence type="ECO:0000256" key="2">
    <source>
        <dbReference type="SAM" id="Phobius"/>
    </source>
</evidence>
<protein>
    <submittedName>
        <fullName evidence="3 4">Uncharacterized protein</fullName>
    </submittedName>
</protein>
<accession>T1FSC4</accession>
<evidence type="ECO:0000313" key="4">
    <source>
        <dbReference type="EnsemblMetazoa" id="HelroP190834"/>
    </source>
</evidence>
<dbReference type="KEGG" id="hro:HELRODRAFT_190834"/>
<gene>
    <name evidence="4" type="primary">20211721</name>
    <name evidence="3" type="ORF">HELRODRAFT_190834</name>
</gene>
<evidence type="ECO:0000256" key="1">
    <source>
        <dbReference type="SAM" id="MobiDB-lite"/>
    </source>
</evidence>
<sequence length="601" mass="65326">MDGLKLECRLTAGNTHVTVCSLDKLSVQYAENTTSKLPKQLVTEAKPVNCSATTSSRRCSYSWQHSLQVDNSPPEHHTIEGSQLNATHIKSPGLYRCIAKCKMDDGVECSLLAEMLEVEGESAGNKPATAAGVSGLHAGLAGGIVVILFLLLFIVLFFVYRRRKAQKESKPKDANELKNLNPGSNGSQGSSPQTTSQTTTQPVTSAQTTTNSTSSSTGTSAGTPLPRLQQPPPNFPRPSRTHSFKKSNSSITAIPEEPTAGSRALTQIGYRMTLNDVAPDTVIRGVCHLGSRIYCVCEKFDRVFTFVDENPYNRIKGEEVVIASMLMARDLAACYLSNSLYVCDYSAKQLAAIYRIFPHLSTDEKVCKGLVDGVPASSTVDPTTKNRIVVILKGDKNMLVEIYDTSSTYSTSGSINETATWQKISVIKLQPDARLPMKLCISLLTDKVNEAGDGASCQQKILYVLYGSGKYDKNEFASYKISRHIMETGRILEEAYDLSELNHLIDGSRKFKSSCIISVDSSNIGTIPEGVLIIQESSKPCVIHVDKDLKHPSKRLQLDRIAWKGCTHSKLNAIIVTVPGGGSKQYPQLAVHNLAEGAAVV</sequence>
<dbReference type="HOGENOM" id="CLU_454383_0_0_1"/>
<keyword evidence="2" id="KW-0472">Membrane</keyword>
<dbReference type="CTD" id="20211721"/>
<feature type="transmembrane region" description="Helical" evidence="2">
    <location>
        <begin position="136"/>
        <end position="160"/>
    </location>
</feature>
<dbReference type="EMBL" id="AMQM01003358">
    <property type="status" value="NOT_ANNOTATED_CDS"/>
    <property type="molecule type" value="Genomic_DNA"/>
</dbReference>
<organism evidence="4 5">
    <name type="scientific">Helobdella robusta</name>
    <name type="common">Californian leech</name>
    <dbReference type="NCBI Taxonomy" id="6412"/>
    <lineage>
        <taxon>Eukaryota</taxon>
        <taxon>Metazoa</taxon>
        <taxon>Spiralia</taxon>
        <taxon>Lophotrochozoa</taxon>
        <taxon>Annelida</taxon>
        <taxon>Clitellata</taxon>
        <taxon>Hirudinea</taxon>
        <taxon>Rhynchobdellida</taxon>
        <taxon>Glossiphoniidae</taxon>
        <taxon>Helobdella</taxon>
    </lineage>
</organism>
<reference evidence="5" key="1">
    <citation type="submission" date="2012-12" db="EMBL/GenBank/DDBJ databases">
        <authorList>
            <person name="Hellsten U."/>
            <person name="Grimwood J."/>
            <person name="Chapman J.A."/>
            <person name="Shapiro H."/>
            <person name="Aerts A."/>
            <person name="Otillar R.P."/>
            <person name="Terry A.Y."/>
            <person name="Boore J.L."/>
            <person name="Simakov O."/>
            <person name="Marletaz F."/>
            <person name="Cho S.-J."/>
            <person name="Edsinger-Gonzales E."/>
            <person name="Havlak P."/>
            <person name="Kuo D.-H."/>
            <person name="Larsson T."/>
            <person name="Lv J."/>
            <person name="Arendt D."/>
            <person name="Savage R."/>
            <person name="Osoegawa K."/>
            <person name="de Jong P."/>
            <person name="Lindberg D.R."/>
            <person name="Seaver E.C."/>
            <person name="Weisblat D.A."/>
            <person name="Putnam N.H."/>
            <person name="Grigoriev I.V."/>
            <person name="Rokhsar D.S."/>
        </authorList>
    </citation>
    <scope>NUCLEOTIDE SEQUENCE</scope>
</reference>
<keyword evidence="5" id="KW-1185">Reference proteome</keyword>
<dbReference type="EMBL" id="KB096134">
    <property type="protein sequence ID" value="ESO07984.1"/>
    <property type="molecule type" value="Genomic_DNA"/>
</dbReference>
<dbReference type="AlphaFoldDB" id="T1FSC4"/>
<dbReference type="GeneID" id="20211721"/>
<feature type="compositionally biased region" description="Low complexity" evidence="1">
    <location>
        <begin position="181"/>
        <end position="223"/>
    </location>
</feature>
<evidence type="ECO:0000313" key="5">
    <source>
        <dbReference type="Proteomes" id="UP000015101"/>
    </source>
</evidence>
<dbReference type="Proteomes" id="UP000015101">
    <property type="component" value="Unassembled WGS sequence"/>
</dbReference>
<reference evidence="4" key="3">
    <citation type="submission" date="2015-06" db="UniProtKB">
        <authorList>
            <consortium name="EnsemblMetazoa"/>
        </authorList>
    </citation>
    <scope>IDENTIFICATION</scope>
</reference>
<dbReference type="RefSeq" id="XP_009013773.1">
    <property type="nucleotide sequence ID" value="XM_009015525.1"/>
</dbReference>
<dbReference type="EnsemblMetazoa" id="HelroT190834">
    <property type="protein sequence ID" value="HelroP190834"/>
    <property type="gene ID" value="HelroG190834"/>
</dbReference>
<feature type="region of interest" description="Disordered" evidence="1">
    <location>
        <begin position="167"/>
        <end position="258"/>
    </location>
</feature>